<reference evidence="1 2" key="1">
    <citation type="submission" date="2021-04" db="EMBL/GenBank/DDBJ databases">
        <authorList>
            <person name="Shkoporov A.N."/>
            <person name="Stockdale S.R."/>
            <person name="Guerin E."/>
            <person name="Ross R.P."/>
            <person name="Hill C."/>
        </authorList>
    </citation>
    <scope>NUCLEOTIDE SEQUENCE [LARGE SCALE GENOMIC DNA]</scope>
    <source>
        <strain evidence="2">cr18_1</strain>
    </source>
</reference>
<dbReference type="Proteomes" id="UP000827799">
    <property type="component" value="Segment"/>
</dbReference>
<protein>
    <submittedName>
        <fullName evidence="1">Tail tubular protein</fullName>
    </submittedName>
</protein>
<dbReference type="Pfam" id="PF24228">
    <property type="entry name" value="CrAss_Ring_1"/>
    <property type="match status" value="1"/>
</dbReference>
<proteinExistence type="predicted"/>
<dbReference type="InterPro" id="IPR057118">
    <property type="entry name" value="R1-like"/>
</dbReference>
<name>A0AAE7V4R5_9CAUD</name>
<organism evidence="1 2">
    <name type="scientific">uncultured phage cr18_1</name>
    <dbReference type="NCBI Taxonomy" id="2986407"/>
    <lineage>
        <taxon>Viruses</taxon>
        <taxon>Duplodnaviria</taxon>
        <taxon>Heunggongvirae</taxon>
        <taxon>Uroviricota</taxon>
        <taxon>Caudoviricetes</taxon>
        <taxon>Crassvirales</taxon>
        <taxon>Steigviridae</taxon>
        <taxon>Asinivirinae</taxon>
        <taxon>Lebriduvirus</taxon>
        <taxon>Lebriduvirus gastrointestinalis</taxon>
    </lineage>
</organism>
<dbReference type="GeneID" id="75692014"/>
<evidence type="ECO:0000313" key="2">
    <source>
        <dbReference type="Proteomes" id="UP000827799"/>
    </source>
</evidence>
<gene>
    <name evidence="1" type="primary">gp_22781</name>
</gene>
<dbReference type="EMBL" id="MZ130485">
    <property type="protein sequence ID" value="QWM90116.1"/>
    <property type="molecule type" value="Genomic_DNA"/>
</dbReference>
<dbReference type="RefSeq" id="YP_010359688.1">
    <property type="nucleotide sequence ID" value="NC_062775.1"/>
</dbReference>
<sequence>MTNNVNFINIREVLSRVTRHPLMSDIGLEAAIQYTLDFIAAMGLPKIYVDKVADVDIENYRAMLPCDLISIIQVRTKHGDCLRSMTDSFGSCPVDRNQERGESTFKTQGRVIYTSFKDGSIQIAYKAIPVDDEGLPMLPDNPIFLKALELYIKKEWFTILFDLGKIQPAVLNNTQQEYAFKAGQCNSEFTTPSPSEMESISGILNQMVPRVNEFRKGFKDLGNKEFLKLH</sequence>
<keyword evidence="2" id="KW-1185">Reference proteome</keyword>
<dbReference type="KEGG" id="vg:75692014"/>
<accession>A0AAE7V4R5</accession>
<evidence type="ECO:0000313" key="1">
    <source>
        <dbReference type="EMBL" id="QWM90116.1"/>
    </source>
</evidence>